<dbReference type="Proteomes" id="UP000827284">
    <property type="component" value="Unassembled WGS sequence"/>
</dbReference>
<sequence length="287" mass="32161">MRPQVILLLSLAVASLALAVDVQGNQAVLAVPGTNDEIKPVHDNESQKKTTDEEVKKDEDESTEDDTTFKYVYDPTKKSTRGYDIDGRQEVVNIGPGLKTTAEAQSQSRSGPRGRQRGAVLPHKYIVRLKNGADLSSFNIESRVAAHNRLIQVPDSNGEDTLEDEIIANQVDHEYDFGTWKGYAGQFSPEFLKELEEHDEVEYVEEDKLMWAWDMEPPVTEETNGVPPKEEATAEDEDSTFEADVIVNGKNVRLEYYSLKSPSWGLTRISNRMPTEDKVYTYMASAG</sequence>
<reference evidence="4" key="2">
    <citation type="journal article" date="2022" name="Microbiol. Resour. Announc.">
        <title>Whole-Genome Sequence of Entomortierella parvispora E1425, a Mucoromycotan Fungus Associated with Burkholderiaceae-Related Endosymbiotic Bacteria.</title>
        <authorList>
            <person name="Herlambang A."/>
            <person name="Guo Y."/>
            <person name="Takashima Y."/>
            <person name="Narisawa K."/>
            <person name="Ohta H."/>
            <person name="Nishizawa T."/>
        </authorList>
    </citation>
    <scope>NUCLEOTIDE SEQUENCE</scope>
    <source>
        <strain evidence="4">E1425</strain>
    </source>
</reference>
<feature type="signal peptide" evidence="2">
    <location>
        <begin position="1"/>
        <end position="19"/>
    </location>
</feature>
<dbReference type="SUPFAM" id="SSF54897">
    <property type="entry name" value="Protease propeptides/inhibitors"/>
    <property type="match status" value="1"/>
</dbReference>
<evidence type="ECO:0000313" key="4">
    <source>
        <dbReference type="EMBL" id="GJJ77322.1"/>
    </source>
</evidence>
<dbReference type="Gene3D" id="3.30.70.80">
    <property type="entry name" value="Peptidase S8 propeptide/proteinase inhibitor I9"/>
    <property type="match status" value="1"/>
</dbReference>
<reference evidence="4" key="1">
    <citation type="submission" date="2021-11" db="EMBL/GenBank/DDBJ databases">
        <authorList>
            <person name="Herlambang A."/>
            <person name="Guo Y."/>
            <person name="Takashima Y."/>
            <person name="Nishizawa T."/>
        </authorList>
    </citation>
    <scope>NUCLEOTIDE SEQUENCE</scope>
    <source>
        <strain evidence="4">E1425</strain>
    </source>
</reference>
<feature type="compositionally biased region" description="Basic and acidic residues" evidence="1">
    <location>
        <begin position="36"/>
        <end position="59"/>
    </location>
</feature>
<organism evidence="4 5">
    <name type="scientific">Entomortierella parvispora</name>
    <dbReference type="NCBI Taxonomy" id="205924"/>
    <lineage>
        <taxon>Eukaryota</taxon>
        <taxon>Fungi</taxon>
        <taxon>Fungi incertae sedis</taxon>
        <taxon>Mucoromycota</taxon>
        <taxon>Mortierellomycotina</taxon>
        <taxon>Mortierellomycetes</taxon>
        <taxon>Mortierellales</taxon>
        <taxon>Mortierellaceae</taxon>
        <taxon>Entomortierella</taxon>
    </lineage>
</organism>
<name>A0A9P3HIM6_9FUNG</name>
<feature type="region of interest" description="Disordered" evidence="1">
    <location>
        <begin position="218"/>
        <end position="239"/>
    </location>
</feature>
<accession>A0A9P3HIM6</accession>
<feature type="chain" id="PRO_5040420886" description="Inhibitor I9 domain-containing protein" evidence="2">
    <location>
        <begin position="20"/>
        <end position="287"/>
    </location>
</feature>
<comment type="caution">
    <text evidence="4">The sequence shown here is derived from an EMBL/GenBank/DDBJ whole genome shotgun (WGS) entry which is preliminary data.</text>
</comment>
<gene>
    <name evidence="4" type="ORF">EMPS_09681</name>
</gene>
<evidence type="ECO:0000256" key="1">
    <source>
        <dbReference type="SAM" id="MobiDB-lite"/>
    </source>
</evidence>
<protein>
    <recommendedName>
        <fullName evidence="3">Inhibitor I9 domain-containing protein</fullName>
    </recommendedName>
</protein>
<evidence type="ECO:0000259" key="3">
    <source>
        <dbReference type="Pfam" id="PF05922"/>
    </source>
</evidence>
<dbReference type="InterPro" id="IPR037045">
    <property type="entry name" value="S8pro/Inhibitor_I9_sf"/>
</dbReference>
<feature type="region of interest" description="Disordered" evidence="1">
    <location>
        <begin position="36"/>
        <end position="67"/>
    </location>
</feature>
<feature type="region of interest" description="Disordered" evidence="1">
    <location>
        <begin position="96"/>
        <end position="117"/>
    </location>
</feature>
<dbReference type="Pfam" id="PF05922">
    <property type="entry name" value="Inhibitor_I9"/>
    <property type="match status" value="1"/>
</dbReference>
<dbReference type="OrthoDB" id="2438445at2759"/>
<dbReference type="AlphaFoldDB" id="A0A9P3HIM6"/>
<evidence type="ECO:0000313" key="5">
    <source>
        <dbReference type="Proteomes" id="UP000827284"/>
    </source>
</evidence>
<keyword evidence="2" id="KW-0732">Signal</keyword>
<dbReference type="InterPro" id="IPR010259">
    <property type="entry name" value="S8pro/Inhibitor_I9"/>
</dbReference>
<feature type="domain" description="Inhibitor I9" evidence="3">
    <location>
        <begin position="124"/>
        <end position="209"/>
    </location>
</feature>
<keyword evidence="5" id="KW-1185">Reference proteome</keyword>
<dbReference type="EMBL" id="BQFW01000013">
    <property type="protein sequence ID" value="GJJ77322.1"/>
    <property type="molecule type" value="Genomic_DNA"/>
</dbReference>
<proteinExistence type="predicted"/>
<evidence type="ECO:0000256" key="2">
    <source>
        <dbReference type="SAM" id="SignalP"/>
    </source>
</evidence>